<evidence type="ECO:0000313" key="2">
    <source>
        <dbReference type="Proteomes" id="UP000509322"/>
    </source>
</evidence>
<name>A0A7H9BYA3_PARPN</name>
<dbReference type="Gene3D" id="3.40.47.10">
    <property type="match status" value="2"/>
</dbReference>
<dbReference type="GO" id="GO:0016746">
    <property type="term" value="F:acyltransferase activity"/>
    <property type="evidence" value="ECO:0007669"/>
    <property type="project" value="InterPro"/>
</dbReference>
<dbReference type="InterPro" id="IPR016039">
    <property type="entry name" value="Thiolase-like"/>
</dbReference>
<dbReference type="Proteomes" id="UP000509322">
    <property type="component" value="Chromosome 2"/>
</dbReference>
<evidence type="ECO:0000313" key="1">
    <source>
        <dbReference type="EMBL" id="QLH15746.1"/>
    </source>
</evidence>
<sequence>MIGVLAAGMVTAVGLDWASSAAAMRARLDGFAETRFTAPGGWRIGAPVPLPRNWIGQRRMAHLAAGAVADILRQEPAAAEAALILCLAEEGRPGRPVQDPSALLRMLSRILDLPERRAHVVAHGRPSGFVGLDRARRMIATGQAGRVLLLGLDSYLTGPALAHYAGLERLLQDGNADGFIPGEAAAAVLLGPGGALRLTGLGLAREAAFLGNGRGEDGSDLPLRGDGMAAAYRAALAEAETDLAHVEYRISDLPGEQHFFRQAALMTLRLERGRTAFQDLWSPAESLGNIGAAVVPAMLGMALAAVRRGYAPGSPVLVEASGDDGACGAAVLHEARGPARRVSAEDRLATAAMR</sequence>
<dbReference type="RefSeq" id="WP_024844261.1">
    <property type="nucleotide sequence ID" value="NZ_CP038203.1"/>
</dbReference>
<protein>
    <submittedName>
        <fullName evidence="1">3-oxoacyl-ACP synthase</fullName>
    </submittedName>
</protein>
<reference evidence="1 2" key="1">
    <citation type="submission" date="2020-07" db="EMBL/GenBank/DDBJ databases">
        <title>The complete genome of Paracoccus pantotrophus ACCC 10489.</title>
        <authorList>
            <person name="Si Y."/>
        </authorList>
    </citation>
    <scope>NUCLEOTIDE SEQUENCE [LARGE SCALE GENOMIC DNA]</scope>
    <source>
        <strain evidence="1 2">ACCC10489</strain>
    </source>
</reference>
<organism evidence="1 2">
    <name type="scientific">Paracoccus pantotrophus</name>
    <name type="common">Thiosphaera pantotropha</name>
    <dbReference type="NCBI Taxonomy" id="82367"/>
    <lineage>
        <taxon>Bacteria</taxon>
        <taxon>Pseudomonadati</taxon>
        <taxon>Pseudomonadota</taxon>
        <taxon>Alphaproteobacteria</taxon>
        <taxon>Rhodobacterales</taxon>
        <taxon>Paracoccaceae</taxon>
        <taxon>Paracoccus</taxon>
    </lineage>
</organism>
<dbReference type="EMBL" id="CP058690">
    <property type="protein sequence ID" value="QLH15746.1"/>
    <property type="molecule type" value="Genomic_DNA"/>
</dbReference>
<gene>
    <name evidence="1" type="ORF">HYQ43_16480</name>
</gene>
<dbReference type="NCBIfam" id="NF004798">
    <property type="entry name" value="PRK06147.1"/>
    <property type="match status" value="1"/>
</dbReference>
<dbReference type="SUPFAM" id="SSF53901">
    <property type="entry name" value="Thiolase-like"/>
    <property type="match status" value="1"/>
</dbReference>
<proteinExistence type="predicted"/>
<accession>A0A7H9BYA3</accession>
<dbReference type="AlphaFoldDB" id="A0A7H9BYA3"/>